<dbReference type="InterPro" id="IPR055348">
    <property type="entry name" value="DctQ"/>
</dbReference>
<dbReference type="GO" id="GO:0022857">
    <property type="term" value="F:transmembrane transporter activity"/>
    <property type="evidence" value="ECO:0007669"/>
    <property type="project" value="UniProtKB-UniRule"/>
</dbReference>
<dbReference type="Pfam" id="PF04290">
    <property type="entry name" value="DctQ"/>
    <property type="match status" value="1"/>
</dbReference>
<reference evidence="11 12" key="1">
    <citation type="submission" date="2017-08" db="EMBL/GenBank/DDBJ databases">
        <authorList>
            <person name="de Groot N.N."/>
        </authorList>
    </citation>
    <scope>NUCLEOTIDE SEQUENCE [LARGE SCALE GENOMIC DNA]</scope>
    <source>
        <strain evidence="11 12">USBA 352</strain>
    </source>
</reference>
<proteinExistence type="inferred from homology"/>
<keyword evidence="12" id="KW-1185">Reference proteome</keyword>
<keyword evidence="4 9" id="KW-0997">Cell inner membrane</keyword>
<accession>A0A285SWS2</accession>
<evidence type="ECO:0000313" key="12">
    <source>
        <dbReference type="Proteomes" id="UP000219331"/>
    </source>
</evidence>
<evidence type="ECO:0000256" key="6">
    <source>
        <dbReference type="ARBA" id="ARBA00022989"/>
    </source>
</evidence>
<comment type="similarity">
    <text evidence="8 9">Belongs to the TRAP transporter small permease family.</text>
</comment>
<keyword evidence="2 9" id="KW-0813">Transport</keyword>
<name>A0A285SWS2_9HYPH</name>
<gene>
    <name evidence="11" type="ORF">SAMN05421512_106300</name>
</gene>
<dbReference type="InterPro" id="IPR007387">
    <property type="entry name" value="TRAP_DctQ"/>
</dbReference>
<keyword evidence="5 9" id="KW-0812">Transmembrane</keyword>
<keyword evidence="3" id="KW-1003">Cell membrane</keyword>
<evidence type="ECO:0000256" key="3">
    <source>
        <dbReference type="ARBA" id="ARBA00022475"/>
    </source>
</evidence>
<dbReference type="PANTHER" id="PTHR35011">
    <property type="entry name" value="2,3-DIKETO-L-GULONATE TRAP TRANSPORTER SMALL PERMEASE PROTEIN YIAM"/>
    <property type="match status" value="1"/>
</dbReference>
<sequence>MAREKRMAAPGRTERSNGLRGRLMRASNAVAWVEARFAGAIVVAILALLLANVVSRAFGRPLIWTDELAVYLMVLGAFAGASLGIANRQHIAVTLVSDSLGPRLRARLARAVDTLLLALFALFAWMLWNWFDPVGVISADSLQAYSRASFNFLYQEPTTTLGMRKVWFWLILPIFCLTGLVHVLARFGTVSEHAQ</sequence>
<dbReference type="GO" id="GO:0005886">
    <property type="term" value="C:plasma membrane"/>
    <property type="evidence" value="ECO:0007669"/>
    <property type="project" value="UniProtKB-SubCell"/>
</dbReference>
<dbReference type="PANTHER" id="PTHR35011:SF2">
    <property type="entry name" value="2,3-DIKETO-L-GULONATE TRAP TRANSPORTER SMALL PERMEASE PROTEIN YIAM"/>
    <property type="match status" value="1"/>
</dbReference>
<dbReference type="Proteomes" id="UP000219331">
    <property type="component" value="Unassembled WGS sequence"/>
</dbReference>
<evidence type="ECO:0000259" key="10">
    <source>
        <dbReference type="Pfam" id="PF04290"/>
    </source>
</evidence>
<keyword evidence="6 9" id="KW-1133">Transmembrane helix</keyword>
<keyword evidence="7 9" id="KW-0472">Membrane</keyword>
<feature type="transmembrane region" description="Helical" evidence="9">
    <location>
        <begin position="108"/>
        <end position="128"/>
    </location>
</feature>
<feature type="domain" description="Tripartite ATP-independent periplasmic transporters DctQ component" evidence="10">
    <location>
        <begin position="46"/>
        <end position="187"/>
    </location>
</feature>
<organism evidence="11 12">
    <name type="scientific">Stappia indica</name>
    <dbReference type="NCBI Taxonomy" id="538381"/>
    <lineage>
        <taxon>Bacteria</taxon>
        <taxon>Pseudomonadati</taxon>
        <taxon>Pseudomonadota</taxon>
        <taxon>Alphaproteobacteria</taxon>
        <taxon>Hyphomicrobiales</taxon>
        <taxon>Stappiaceae</taxon>
        <taxon>Stappia</taxon>
    </lineage>
</organism>
<evidence type="ECO:0000256" key="5">
    <source>
        <dbReference type="ARBA" id="ARBA00022692"/>
    </source>
</evidence>
<evidence type="ECO:0000256" key="2">
    <source>
        <dbReference type="ARBA" id="ARBA00022448"/>
    </source>
</evidence>
<comment type="subunit">
    <text evidence="9">The complex comprises the extracytoplasmic solute receptor protein and the two transmembrane proteins.</text>
</comment>
<evidence type="ECO:0000256" key="9">
    <source>
        <dbReference type="RuleBase" id="RU369079"/>
    </source>
</evidence>
<comment type="caution">
    <text evidence="9">Lacks conserved residue(s) required for the propagation of feature annotation.</text>
</comment>
<evidence type="ECO:0000256" key="8">
    <source>
        <dbReference type="ARBA" id="ARBA00038436"/>
    </source>
</evidence>
<evidence type="ECO:0000256" key="1">
    <source>
        <dbReference type="ARBA" id="ARBA00004429"/>
    </source>
</evidence>
<protein>
    <recommendedName>
        <fullName evidence="9">TRAP transporter small permease protein</fullName>
    </recommendedName>
</protein>
<evidence type="ECO:0000313" key="11">
    <source>
        <dbReference type="EMBL" id="SOC10853.1"/>
    </source>
</evidence>
<evidence type="ECO:0000256" key="7">
    <source>
        <dbReference type="ARBA" id="ARBA00023136"/>
    </source>
</evidence>
<feature type="transmembrane region" description="Helical" evidence="9">
    <location>
        <begin position="69"/>
        <end position="87"/>
    </location>
</feature>
<comment type="subcellular location">
    <subcellularLocation>
        <location evidence="1 9">Cell inner membrane</location>
        <topology evidence="1 9">Multi-pass membrane protein</topology>
    </subcellularLocation>
</comment>
<evidence type="ECO:0000256" key="4">
    <source>
        <dbReference type="ARBA" id="ARBA00022519"/>
    </source>
</evidence>
<dbReference type="AlphaFoldDB" id="A0A285SWS2"/>
<dbReference type="GO" id="GO:0015740">
    <property type="term" value="P:C4-dicarboxylate transport"/>
    <property type="evidence" value="ECO:0007669"/>
    <property type="project" value="TreeGrafter"/>
</dbReference>
<feature type="transmembrane region" description="Helical" evidence="9">
    <location>
        <begin position="166"/>
        <end position="185"/>
    </location>
</feature>
<comment type="function">
    <text evidence="9">Part of the tripartite ATP-independent periplasmic (TRAP) transport system.</text>
</comment>
<dbReference type="EMBL" id="OBML01000006">
    <property type="protein sequence ID" value="SOC10853.1"/>
    <property type="molecule type" value="Genomic_DNA"/>
</dbReference>